<proteinExistence type="predicted"/>
<dbReference type="Proteomes" id="UP000198432">
    <property type="component" value="Unassembled WGS sequence"/>
</dbReference>
<accession>A0A239GFV7</accession>
<evidence type="ECO:0000259" key="1">
    <source>
        <dbReference type="Pfam" id="PF00534"/>
    </source>
</evidence>
<dbReference type="RefSeq" id="WP_089319601.1">
    <property type="nucleotide sequence ID" value="NZ_FZOQ01000011.1"/>
</dbReference>
<evidence type="ECO:0000313" key="4">
    <source>
        <dbReference type="Proteomes" id="UP000198432"/>
    </source>
</evidence>
<dbReference type="CDD" id="cd03801">
    <property type="entry name" value="GT4_PimA-like"/>
    <property type="match status" value="1"/>
</dbReference>
<dbReference type="Gene3D" id="3.40.50.2000">
    <property type="entry name" value="Glycogen Phosphorylase B"/>
    <property type="match status" value="2"/>
</dbReference>
<sequence length="396" mass="44591">MTLGVCGPVDLKLLEWELQGVDFPETNAFPLTSHFINGLLRRGYKVIAYTNSPVIDEPVVYETTQLKVCVARNKPQPGRRFFLFEVEDLQQLILRHPADFISAFWSYEYAWAALKTGIPTVVNLHDVASQILLNHRDMYRLVRWTINAIVVHKAKYLIANSEYTYNQLGKKLRSKTITINNFYPNNLERSLAAPVQKENYIVSVVQGFSRRKNIDTALKAFATIRERQPEVEYHLVGIDMEEGGLAHQYATTHNLAEGVKFLGPLPFNKVTEHIAKAKLLLHSSREESFGMVVLEAMVVGTPVVGGTESGFIPYLLNYGQAGLLTDINSSDAIASSVISLLKNETLQAKLKQDGYDFAVKNFSEQVVIDKHLAYYSKILGKQLQTRSLTSVHTSQE</sequence>
<reference evidence="4" key="1">
    <citation type="submission" date="2017-06" db="EMBL/GenBank/DDBJ databases">
        <authorList>
            <person name="Varghese N."/>
            <person name="Submissions S."/>
        </authorList>
    </citation>
    <scope>NUCLEOTIDE SEQUENCE [LARGE SCALE GENOMIC DNA]</scope>
    <source>
        <strain evidence="4">NKM1</strain>
    </source>
</reference>
<evidence type="ECO:0000313" key="3">
    <source>
        <dbReference type="EMBL" id="SNS67931.1"/>
    </source>
</evidence>
<protein>
    <submittedName>
        <fullName evidence="3">Glycosyltransferase involved in cell wall bisynthesis</fullName>
    </submittedName>
</protein>
<dbReference type="PANTHER" id="PTHR12526:SF630">
    <property type="entry name" value="GLYCOSYLTRANSFERASE"/>
    <property type="match status" value="1"/>
</dbReference>
<dbReference type="InterPro" id="IPR001296">
    <property type="entry name" value="Glyco_trans_1"/>
</dbReference>
<organism evidence="3 4">
    <name type="scientific">Pontibacter ummariensis</name>
    <dbReference type="NCBI Taxonomy" id="1610492"/>
    <lineage>
        <taxon>Bacteria</taxon>
        <taxon>Pseudomonadati</taxon>
        <taxon>Bacteroidota</taxon>
        <taxon>Cytophagia</taxon>
        <taxon>Cytophagales</taxon>
        <taxon>Hymenobacteraceae</taxon>
        <taxon>Pontibacter</taxon>
    </lineage>
</organism>
<evidence type="ECO:0000259" key="2">
    <source>
        <dbReference type="Pfam" id="PF13439"/>
    </source>
</evidence>
<dbReference type="SUPFAM" id="SSF53756">
    <property type="entry name" value="UDP-Glycosyltransferase/glycogen phosphorylase"/>
    <property type="match status" value="1"/>
</dbReference>
<dbReference type="EMBL" id="FZOQ01000011">
    <property type="protein sequence ID" value="SNS67931.1"/>
    <property type="molecule type" value="Genomic_DNA"/>
</dbReference>
<gene>
    <name evidence="3" type="ORF">SAMN06296052_11138</name>
</gene>
<dbReference type="OrthoDB" id="9811239at2"/>
<dbReference type="PANTHER" id="PTHR12526">
    <property type="entry name" value="GLYCOSYLTRANSFERASE"/>
    <property type="match status" value="1"/>
</dbReference>
<feature type="domain" description="Glycosyl transferase family 1" evidence="1">
    <location>
        <begin position="196"/>
        <end position="355"/>
    </location>
</feature>
<dbReference type="GO" id="GO:0016757">
    <property type="term" value="F:glycosyltransferase activity"/>
    <property type="evidence" value="ECO:0007669"/>
    <property type="project" value="InterPro"/>
</dbReference>
<keyword evidence="3" id="KW-0808">Transferase</keyword>
<feature type="domain" description="Glycosyltransferase subfamily 4-like N-terminal" evidence="2">
    <location>
        <begin position="34"/>
        <end position="181"/>
    </location>
</feature>
<dbReference type="AlphaFoldDB" id="A0A239GFV7"/>
<keyword evidence="4" id="KW-1185">Reference proteome</keyword>
<name>A0A239GFV7_9BACT</name>
<dbReference type="Pfam" id="PF00534">
    <property type="entry name" value="Glycos_transf_1"/>
    <property type="match status" value="1"/>
</dbReference>
<dbReference type="Pfam" id="PF13439">
    <property type="entry name" value="Glyco_transf_4"/>
    <property type="match status" value="1"/>
</dbReference>
<dbReference type="InterPro" id="IPR028098">
    <property type="entry name" value="Glyco_trans_4-like_N"/>
</dbReference>